<evidence type="ECO:0000256" key="3">
    <source>
        <dbReference type="HAMAP-Rule" id="MF_01384"/>
    </source>
</evidence>
<dbReference type="Proteomes" id="UP000308891">
    <property type="component" value="Unassembled WGS sequence"/>
</dbReference>
<comment type="subunit">
    <text evidence="3">UreD, UreF and UreG form a complex that acts as a GTP-hydrolysis-dependent molecular chaperone, activating the urease apoprotein by helping to assemble the nickel containing metallocenter of UreC. The UreE protein probably delivers the nickel.</text>
</comment>
<name>A0A4T0UQF8_9NEIS</name>
<protein>
    <recommendedName>
        <fullName evidence="3">Urease accessory protein UreD</fullName>
    </recommendedName>
</protein>
<comment type="caution">
    <text evidence="4">The sequence shown here is derived from an EMBL/GenBank/DDBJ whole genome shotgun (WGS) entry which is preliminary data.</text>
</comment>
<comment type="function">
    <text evidence="3">Required for maturation of urease via the functional incorporation of the urease nickel metallocenter.</text>
</comment>
<evidence type="ECO:0000313" key="4">
    <source>
        <dbReference type="EMBL" id="TIC80605.1"/>
    </source>
</evidence>
<dbReference type="EMBL" id="STGJ01000013">
    <property type="protein sequence ID" value="TIC80605.1"/>
    <property type="molecule type" value="Genomic_DNA"/>
</dbReference>
<dbReference type="GO" id="GO:0005737">
    <property type="term" value="C:cytoplasm"/>
    <property type="evidence" value="ECO:0007669"/>
    <property type="project" value="UniProtKB-SubCell"/>
</dbReference>
<organism evidence="4 5">
    <name type="scientific">Crenobacter intestini</name>
    <dbReference type="NCBI Taxonomy" id="2563443"/>
    <lineage>
        <taxon>Bacteria</taxon>
        <taxon>Pseudomonadati</taxon>
        <taxon>Pseudomonadota</taxon>
        <taxon>Betaproteobacteria</taxon>
        <taxon>Neisseriales</taxon>
        <taxon>Neisseriaceae</taxon>
        <taxon>Crenobacter</taxon>
    </lineage>
</organism>
<accession>A0A4T0UQF8</accession>
<evidence type="ECO:0000313" key="5">
    <source>
        <dbReference type="Proteomes" id="UP000308891"/>
    </source>
</evidence>
<keyword evidence="5" id="KW-1185">Reference proteome</keyword>
<keyword evidence="2 3" id="KW-0143">Chaperone</keyword>
<comment type="similarity">
    <text evidence="1 3">Belongs to the UreD family.</text>
</comment>
<dbReference type="AlphaFoldDB" id="A0A4T0UQF8"/>
<dbReference type="Pfam" id="PF01774">
    <property type="entry name" value="UreD"/>
    <property type="match status" value="1"/>
</dbReference>
<keyword evidence="3" id="KW-0963">Cytoplasm</keyword>
<dbReference type="HAMAP" id="MF_01384">
    <property type="entry name" value="UreD"/>
    <property type="match status" value="1"/>
</dbReference>
<dbReference type="GO" id="GO:0016151">
    <property type="term" value="F:nickel cation binding"/>
    <property type="evidence" value="ECO:0007669"/>
    <property type="project" value="UniProtKB-UniRule"/>
</dbReference>
<sequence>MREPELLAQLGELGDLPELAGYQDHPPQMPAGVPGKIGLLRLGFALRDNRSILADLYRKTPLLVQQALYWDEAMPQLPICMMTSIGGGVLQGDRLGIHVTVGAGACAHVTTQGANRVHAMDANYASQVQTLVLEENAYLEYMPEVTIPYRHARYASLTRIVLPASATLVCAESVMSGRKHHAERFAYDVLSLRTEVRRPDGSLLFTEKLLAEPASGSLALPGVMAGFDVFGNLLILTSPSIVERISARVLPRFDRAEGLASGLSRLPGDAGLMFRVVGQESHQVRERIRECWQVVREEVTGHSLPAEFRWR</sequence>
<comment type="subcellular location">
    <subcellularLocation>
        <location evidence="3">Cytoplasm</location>
    </subcellularLocation>
</comment>
<keyword evidence="3" id="KW-0996">Nickel insertion</keyword>
<dbReference type="OrthoDB" id="9798842at2"/>
<proteinExistence type="inferred from homology"/>
<evidence type="ECO:0000256" key="2">
    <source>
        <dbReference type="ARBA" id="ARBA00023186"/>
    </source>
</evidence>
<gene>
    <name evidence="3" type="primary">ureD</name>
    <name evidence="4" type="ORF">E5K04_11885</name>
</gene>
<dbReference type="InterPro" id="IPR002669">
    <property type="entry name" value="UreD"/>
</dbReference>
<dbReference type="PANTHER" id="PTHR33643:SF1">
    <property type="entry name" value="UREASE ACCESSORY PROTEIN D"/>
    <property type="match status" value="1"/>
</dbReference>
<reference evidence="4 5" key="1">
    <citation type="submission" date="2019-04" db="EMBL/GenBank/DDBJ databases">
        <title>Crenobacter sp. nov.</title>
        <authorList>
            <person name="Shi S."/>
        </authorList>
    </citation>
    <scope>NUCLEOTIDE SEQUENCE [LARGE SCALE GENOMIC DNA]</scope>
    <source>
        <strain evidence="4 5">GY 70310</strain>
    </source>
</reference>
<dbReference type="PANTHER" id="PTHR33643">
    <property type="entry name" value="UREASE ACCESSORY PROTEIN D"/>
    <property type="match status" value="1"/>
</dbReference>
<evidence type="ECO:0000256" key="1">
    <source>
        <dbReference type="ARBA" id="ARBA00007177"/>
    </source>
</evidence>